<dbReference type="Gene3D" id="1.20.5.4130">
    <property type="match status" value="1"/>
</dbReference>
<feature type="domain" description="Disease resistance R13L4/SHOC-2-like LRR" evidence="8">
    <location>
        <begin position="562"/>
        <end position="680"/>
    </location>
</feature>
<name>A0AAN9HT70_CROPI</name>
<evidence type="ECO:0000259" key="5">
    <source>
        <dbReference type="Pfam" id="PF00931"/>
    </source>
</evidence>
<feature type="domain" description="Disease resistance N-terminal" evidence="6">
    <location>
        <begin position="11"/>
        <end position="99"/>
    </location>
</feature>
<dbReference type="AlphaFoldDB" id="A0AAN9HT70"/>
<dbReference type="GO" id="GO:0006952">
    <property type="term" value="P:defense response"/>
    <property type="evidence" value="ECO:0007669"/>
    <property type="project" value="UniProtKB-KW"/>
</dbReference>
<keyword evidence="3" id="KW-0611">Plant defense</keyword>
<dbReference type="Gene3D" id="1.10.8.430">
    <property type="entry name" value="Helical domain of apoptotic protease-activating factors"/>
    <property type="match status" value="1"/>
</dbReference>
<dbReference type="Pfam" id="PF23559">
    <property type="entry name" value="WHD_DRP"/>
    <property type="match status" value="1"/>
</dbReference>
<protein>
    <recommendedName>
        <fullName evidence="11">Disease resistance protein RGA3</fullName>
    </recommendedName>
</protein>
<dbReference type="InterPro" id="IPR002182">
    <property type="entry name" value="NB-ARC"/>
</dbReference>
<dbReference type="Pfam" id="PF18052">
    <property type="entry name" value="Rx_N"/>
    <property type="match status" value="1"/>
</dbReference>
<dbReference type="GO" id="GO:0051707">
    <property type="term" value="P:response to other organism"/>
    <property type="evidence" value="ECO:0007669"/>
    <property type="project" value="UniProtKB-ARBA"/>
</dbReference>
<dbReference type="EMBL" id="JAYWIO010000008">
    <property type="protein sequence ID" value="KAK7244518.1"/>
    <property type="molecule type" value="Genomic_DNA"/>
</dbReference>
<dbReference type="PRINTS" id="PR00364">
    <property type="entry name" value="DISEASERSIST"/>
</dbReference>
<keyword evidence="1" id="KW-0677">Repeat</keyword>
<dbReference type="InterPro" id="IPR038005">
    <property type="entry name" value="RX-like_CC"/>
</dbReference>
<evidence type="ECO:0000256" key="3">
    <source>
        <dbReference type="ARBA" id="ARBA00022821"/>
    </source>
</evidence>
<feature type="domain" description="NB-ARC" evidence="5">
    <location>
        <begin position="189"/>
        <end position="351"/>
    </location>
</feature>
<keyword evidence="4" id="KW-0067">ATP-binding</keyword>
<evidence type="ECO:0000259" key="6">
    <source>
        <dbReference type="Pfam" id="PF18052"/>
    </source>
</evidence>
<dbReference type="InterPro" id="IPR027417">
    <property type="entry name" value="P-loop_NTPase"/>
</dbReference>
<evidence type="ECO:0000313" key="9">
    <source>
        <dbReference type="EMBL" id="KAK7244518.1"/>
    </source>
</evidence>
<dbReference type="GO" id="GO:0005524">
    <property type="term" value="F:ATP binding"/>
    <property type="evidence" value="ECO:0007669"/>
    <property type="project" value="UniProtKB-KW"/>
</dbReference>
<reference evidence="9 10" key="1">
    <citation type="submission" date="2024-01" db="EMBL/GenBank/DDBJ databases">
        <title>The genomes of 5 underutilized Papilionoideae crops provide insights into root nodulation and disease resistanc.</title>
        <authorList>
            <person name="Yuan L."/>
        </authorList>
    </citation>
    <scope>NUCLEOTIDE SEQUENCE [LARGE SCALE GENOMIC DNA]</scope>
    <source>
        <strain evidence="9">ZHUSHIDOU_FW_LH</strain>
        <tissue evidence="9">Leaf</tissue>
    </source>
</reference>
<organism evidence="9 10">
    <name type="scientific">Crotalaria pallida</name>
    <name type="common">Smooth rattlebox</name>
    <name type="synonym">Crotalaria striata</name>
    <dbReference type="NCBI Taxonomy" id="3830"/>
    <lineage>
        <taxon>Eukaryota</taxon>
        <taxon>Viridiplantae</taxon>
        <taxon>Streptophyta</taxon>
        <taxon>Embryophyta</taxon>
        <taxon>Tracheophyta</taxon>
        <taxon>Spermatophyta</taxon>
        <taxon>Magnoliopsida</taxon>
        <taxon>eudicotyledons</taxon>
        <taxon>Gunneridae</taxon>
        <taxon>Pentapetalae</taxon>
        <taxon>rosids</taxon>
        <taxon>fabids</taxon>
        <taxon>Fabales</taxon>
        <taxon>Fabaceae</taxon>
        <taxon>Papilionoideae</taxon>
        <taxon>50 kb inversion clade</taxon>
        <taxon>genistoids sensu lato</taxon>
        <taxon>core genistoids</taxon>
        <taxon>Crotalarieae</taxon>
        <taxon>Crotalaria</taxon>
    </lineage>
</organism>
<evidence type="ECO:0000313" key="10">
    <source>
        <dbReference type="Proteomes" id="UP001372338"/>
    </source>
</evidence>
<evidence type="ECO:0000256" key="4">
    <source>
        <dbReference type="ARBA" id="ARBA00022840"/>
    </source>
</evidence>
<dbReference type="Gene3D" id="3.40.50.300">
    <property type="entry name" value="P-loop containing nucleotide triphosphate hydrolases"/>
    <property type="match status" value="1"/>
</dbReference>
<dbReference type="SUPFAM" id="SSF52058">
    <property type="entry name" value="L domain-like"/>
    <property type="match status" value="1"/>
</dbReference>
<evidence type="ECO:0000259" key="7">
    <source>
        <dbReference type="Pfam" id="PF23559"/>
    </source>
</evidence>
<keyword evidence="10" id="KW-1185">Reference proteome</keyword>
<dbReference type="InterPro" id="IPR041118">
    <property type="entry name" value="Rx_N"/>
</dbReference>
<dbReference type="InterPro" id="IPR042197">
    <property type="entry name" value="Apaf_helical"/>
</dbReference>
<gene>
    <name evidence="9" type="ORF">RIF29_39341</name>
</gene>
<dbReference type="GO" id="GO:0043531">
    <property type="term" value="F:ADP binding"/>
    <property type="evidence" value="ECO:0007669"/>
    <property type="project" value="InterPro"/>
</dbReference>
<dbReference type="InterPro" id="IPR032675">
    <property type="entry name" value="LRR_dom_sf"/>
</dbReference>
<dbReference type="SUPFAM" id="SSF52540">
    <property type="entry name" value="P-loop containing nucleoside triphosphate hydrolases"/>
    <property type="match status" value="1"/>
</dbReference>
<keyword evidence="2" id="KW-0547">Nucleotide-binding</keyword>
<dbReference type="CDD" id="cd14798">
    <property type="entry name" value="RX-CC_like"/>
    <property type="match status" value="1"/>
</dbReference>
<dbReference type="Gene3D" id="1.10.10.10">
    <property type="entry name" value="Winged helix-like DNA-binding domain superfamily/Winged helix DNA-binding domain"/>
    <property type="match status" value="1"/>
</dbReference>
<sequence>MAESFLFCIADSLIKILASAAYEEAARVIGVYDDLHEFRETLRLVKAVLLDADQKREHNNELQEWLRQIKHIFSDAENVLDKFEYERSRKQAVKAYGSVKTKVGNFFSSSNPLVFRRKMAKQIKEMKKRLDKVAADRHKFGLKTIDVDTRVVHKREMTYSTVIDSDVIGRNHDKEIVIKYLMQQIPSDEHHNLSIIPIVGMGGLGKTTLAKFVFNDERISEYFQLKMWVCVSDDFDIKQLIIKIINSASADAPAHQQSLKELDIEQLQNLLRNKLVDQMFLLVLDDVWNEDRVKWVELRNLIQVGAAGSKILVTTRSLSIASMMGTIPAYILEGLSMEDSLSLLKKWAFKEGEEEKYPTLIKVGREIMKKCGGVPLAMRTIGSLLFSKGMDEWEYVRDNEIWSLPQKKDDILPALKLSYDQMPSYLRQCFAFFSLYPKDFEFNSFEVTSLWASLGLLPSPNKSQALEDVTNQYLCELLSRSFLQDFVPLGTSYSFRIHDLVHDLALYISKDECLTMNSKIQNIHGNVQHLSFAENDFLAKSFTPNFVGVRTILFPIRGVGASSEAFLNMCVARFKYLRILDLSDSAYKTLPRSICKLGHLRYLNLSRNEKIKRVPESICKLSNLQVLDLTQCKELEALPKGLRYLINLQRLGITTKQSALPENDIANLSFLRFLKIDSCDNLDSLFAGIKLHSLKTLVVASCGSLQSLPFDINHFSQLETLVIHNCGNLKLLKGLDNRNSNLRLKVIVLSSLPQLVTLSPWLQECANTLQYLSINDCENLEVLPDWLSTLSFLKSFKIEYCPKLMSLPNDIHCLTALEYLKIHDCPGLCRKYKPQVGEYWPKICHIKRIIIQEPEELKDESY</sequence>
<dbReference type="Proteomes" id="UP001372338">
    <property type="component" value="Unassembled WGS sequence"/>
</dbReference>
<dbReference type="Gene3D" id="3.80.10.10">
    <property type="entry name" value="Ribonuclease Inhibitor"/>
    <property type="match status" value="1"/>
</dbReference>
<dbReference type="InterPro" id="IPR036388">
    <property type="entry name" value="WH-like_DNA-bd_sf"/>
</dbReference>
<proteinExistence type="predicted"/>
<dbReference type="PANTHER" id="PTHR36766">
    <property type="entry name" value="PLANT BROAD-SPECTRUM MILDEW RESISTANCE PROTEIN RPW8"/>
    <property type="match status" value="1"/>
</dbReference>
<accession>A0AAN9HT70</accession>
<feature type="domain" description="Disease resistance protein winged helix" evidence="7">
    <location>
        <begin position="435"/>
        <end position="505"/>
    </location>
</feature>
<dbReference type="FunFam" id="3.40.50.300:FF:001091">
    <property type="entry name" value="Probable disease resistance protein At1g61300"/>
    <property type="match status" value="1"/>
</dbReference>
<dbReference type="PANTHER" id="PTHR36766:SF61">
    <property type="entry name" value="NB-ARC DOMAIN DISEASE RESISTANCE PROTEIN"/>
    <property type="match status" value="1"/>
</dbReference>
<dbReference type="InterPro" id="IPR055414">
    <property type="entry name" value="LRR_R13L4/SHOC2-like"/>
</dbReference>
<dbReference type="InterPro" id="IPR058922">
    <property type="entry name" value="WHD_DRP"/>
</dbReference>
<comment type="caution">
    <text evidence="9">The sequence shown here is derived from an EMBL/GenBank/DDBJ whole genome shotgun (WGS) entry which is preliminary data.</text>
</comment>
<dbReference type="Pfam" id="PF23598">
    <property type="entry name" value="LRR_14"/>
    <property type="match status" value="1"/>
</dbReference>
<evidence type="ECO:0000259" key="8">
    <source>
        <dbReference type="Pfam" id="PF23598"/>
    </source>
</evidence>
<evidence type="ECO:0008006" key="11">
    <source>
        <dbReference type="Google" id="ProtNLM"/>
    </source>
</evidence>
<evidence type="ECO:0000256" key="1">
    <source>
        <dbReference type="ARBA" id="ARBA00022737"/>
    </source>
</evidence>
<evidence type="ECO:0000256" key="2">
    <source>
        <dbReference type="ARBA" id="ARBA00022741"/>
    </source>
</evidence>
<dbReference type="Pfam" id="PF00931">
    <property type="entry name" value="NB-ARC"/>
    <property type="match status" value="1"/>
</dbReference>